<dbReference type="Gene3D" id="3.40.50.300">
    <property type="entry name" value="P-loop containing nucleotide triphosphate hydrolases"/>
    <property type="match status" value="1"/>
</dbReference>
<dbReference type="PATRIC" id="fig|1454001.3.peg.2496"/>
<organism evidence="1 2">
    <name type="scientific">Candidatus Accumulibacter adjunctus</name>
    <dbReference type="NCBI Taxonomy" id="1454001"/>
    <lineage>
        <taxon>Bacteria</taxon>
        <taxon>Pseudomonadati</taxon>
        <taxon>Pseudomonadota</taxon>
        <taxon>Betaproteobacteria</taxon>
        <taxon>Candidatus Accumulibacter</taxon>
    </lineage>
</organism>
<reference evidence="1" key="1">
    <citation type="submission" date="2014-02" db="EMBL/GenBank/DDBJ databases">
        <title>Expanding our view of genomic diversity in Candidatus Accumulibacter clades.</title>
        <authorList>
            <person name="Skennerton C.T."/>
            <person name="Barr J.J."/>
            <person name="Slater F.R."/>
            <person name="Bond P.L."/>
            <person name="Tyson G.W."/>
        </authorList>
    </citation>
    <scope>NUCLEOTIDE SEQUENCE [LARGE SCALE GENOMIC DNA]</scope>
</reference>
<protein>
    <submittedName>
        <fullName evidence="1">Uncharacterized protein</fullName>
    </submittedName>
</protein>
<dbReference type="STRING" id="1454001.AW08_02530"/>
<dbReference type="InterPro" id="IPR027417">
    <property type="entry name" value="P-loop_NTPase"/>
</dbReference>
<dbReference type="Proteomes" id="UP000020218">
    <property type="component" value="Unassembled WGS sequence"/>
</dbReference>
<dbReference type="EMBL" id="JFAX01000014">
    <property type="protein sequence ID" value="EXI66625.1"/>
    <property type="molecule type" value="Genomic_DNA"/>
</dbReference>
<evidence type="ECO:0000313" key="1">
    <source>
        <dbReference type="EMBL" id="EXI66625.1"/>
    </source>
</evidence>
<comment type="caution">
    <text evidence="1">The sequence shown here is derived from an EMBL/GenBank/DDBJ whole genome shotgun (WGS) entry which is preliminary data.</text>
</comment>
<gene>
    <name evidence="1" type="ORF">AW08_02530</name>
</gene>
<dbReference type="AlphaFoldDB" id="A0A011NQ67"/>
<sequence>MPLSAHTREQLKTLYNALADRVLEPGDPVYVAQVNCQGFSDAIEEIATEIEWQDGGGVCLFTGQRGTGKSTELKRLKKRLEDGGTVVFYADLSEFLLLTKEVEISDFLVSVAGAMSERVQEEYGASPGNRSYWDRFREFMQTKVEIREFAARLPGVDLKAALKSDPDFKHRVQEAARGHVAQLAREAHDFLAEAVLFVRERESDPARKVVLLIDSVERIRGVGSEAMAVYESVRDLFFGHAELLRVPLLHIVYTIPPYLSVLGPGAGALMGGAVPRRLVSTHVFKDRSRDPDPEGLAVLRTVVERRHPDWSRLFAEEALDRLAISSGGDLREFFRLIRLCLPAVRDDSQLPLSPTAVKAAENAARSEMLPIPGEHLLWLQRIARTHDTCLEKDGELPTLAHFLDNRLVLNYRNGSDWYDVHPLLRELVDAHVARTGA</sequence>
<name>A0A011NQ67_9PROT</name>
<keyword evidence="2" id="KW-1185">Reference proteome</keyword>
<proteinExistence type="predicted"/>
<dbReference type="SUPFAM" id="SSF52540">
    <property type="entry name" value="P-loop containing nucleoside triphosphate hydrolases"/>
    <property type="match status" value="2"/>
</dbReference>
<accession>A0A011NQ67</accession>
<evidence type="ECO:0000313" key="2">
    <source>
        <dbReference type="Proteomes" id="UP000020218"/>
    </source>
</evidence>